<gene>
    <name evidence="2" type="ORF">ACFS29_09290</name>
</gene>
<proteinExistence type="predicted"/>
<evidence type="ECO:0000256" key="1">
    <source>
        <dbReference type="SAM" id="MobiDB-lite"/>
    </source>
</evidence>
<feature type="compositionally biased region" description="Basic and acidic residues" evidence="1">
    <location>
        <begin position="1"/>
        <end position="18"/>
    </location>
</feature>
<organism evidence="2 3">
    <name type="scientific">Psychroserpens luteus</name>
    <dbReference type="NCBI Taxonomy" id="1434066"/>
    <lineage>
        <taxon>Bacteria</taxon>
        <taxon>Pseudomonadati</taxon>
        <taxon>Bacteroidota</taxon>
        <taxon>Flavobacteriia</taxon>
        <taxon>Flavobacteriales</taxon>
        <taxon>Flavobacteriaceae</taxon>
        <taxon>Psychroserpens</taxon>
    </lineage>
</organism>
<reference evidence="3" key="1">
    <citation type="journal article" date="2019" name="Int. J. Syst. Evol. Microbiol.">
        <title>The Global Catalogue of Microorganisms (GCM) 10K type strain sequencing project: providing services to taxonomists for standard genome sequencing and annotation.</title>
        <authorList>
            <consortium name="The Broad Institute Genomics Platform"/>
            <consortium name="The Broad Institute Genome Sequencing Center for Infectious Disease"/>
            <person name="Wu L."/>
            <person name="Ma J."/>
        </authorList>
    </citation>
    <scope>NUCLEOTIDE SEQUENCE [LARGE SCALE GENOMIC DNA]</scope>
    <source>
        <strain evidence="3">KCTC 32514</strain>
    </source>
</reference>
<evidence type="ECO:0000313" key="2">
    <source>
        <dbReference type="EMBL" id="MFD2915832.1"/>
    </source>
</evidence>
<protein>
    <submittedName>
        <fullName evidence="2">Uncharacterized protein</fullName>
    </submittedName>
</protein>
<feature type="region of interest" description="Disordered" evidence="1">
    <location>
        <begin position="1"/>
        <end position="40"/>
    </location>
</feature>
<dbReference type="Proteomes" id="UP001597548">
    <property type="component" value="Unassembled WGS sequence"/>
</dbReference>
<name>A0ABW5ZSC3_9FLAO</name>
<evidence type="ECO:0000313" key="3">
    <source>
        <dbReference type="Proteomes" id="UP001597548"/>
    </source>
</evidence>
<sequence>MALDKDYEYTQADLENHSDQLNPNNDEYHNSREDNSCKFY</sequence>
<comment type="caution">
    <text evidence="2">The sequence shown here is derived from an EMBL/GenBank/DDBJ whole genome shotgun (WGS) entry which is preliminary data.</text>
</comment>
<keyword evidence="3" id="KW-1185">Reference proteome</keyword>
<dbReference type="EMBL" id="JBHUOS010000008">
    <property type="protein sequence ID" value="MFD2915832.1"/>
    <property type="molecule type" value="Genomic_DNA"/>
</dbReference>
<feature type="compositionally biased region" description="Basic and acidic residues" evidence="1">
    <location>
        <begin position="26"/>
        <end position="40"/>
    </location>
</feature>
<dbReference type="RefSeq" id="WP_262893008.1">
    <property type="nucleotide sequence ID" value="NZ_JADILU010000007.1"/>
</dbReference>
<accession>A0ABW5ZSC3</accession>